<dbReference type="InterPro" id="IPR016161">
    <property type="entry name" value="Ald_DH/histidinol_DH"/>
</dbReference>
<evidence type="ECO:0000256" key="3">
    <source>
        <dbReference type="PROSITE-ProRule" id="PRU10007"/>
    </source>
</evidence>
<dbReference type="Pfam" id="PF00171">
    <property type="entry name" value="Aldedh"/>
    <property type="match status" value="1"/>
</dbReference>
<evidence type="ECO:0000259" key="5">
    <source>
        <dbReference type="Pfam" id="PF00171"/>
    </source>
</evidence>
<dbReference type="PANTHER" id="PTHR43353">
    <property type="entry name" value="SUCCINATE-SEMIALDEHYDE DEHYDROGENASE, MITOCHONDRIAL"/>
    <property type="match status" value="1"/>
</dbReference>
<dbReference type="InterPro" id="IPR029510">
    <property type="entry name" value="Ald_DH_CS_GLU"/>
</dbReference>
<organism evidence="6 7">
    <name type="scientific">Zavarzinia compransoris</name>
    <dbReference type="NCBI Taxonomy" id="1264899"/>
    <lineage>
        <taxon>Bacteria</taxon>
        <taxon>Pseudomonadati</taxon>
        <taxon>Pseudomonadota</taxon>
        <taxon>Alphaproteobacteria</taxon>
        <taxon>Rhodospirillales</taxon>
        <taxon>Zavarziniaceae</taxon>
        <taxon>Zavarzinia</taxon>
    </lineage>
</organism>
<dbReference type="SUPFAM" id="SSF53720">
    <property type="entry name" value="ALDH-like"/>
    <property type="match status" value="1"/>
</dbReference>
<keyword evidence="2 4" id="KW-0560">Oxidoreductase</keyword>
<evidence type="ECO:0000256" key="4">
    <source>
        <dbReference type="RuleBase" id="RU003345"/>
    </source>
</evidence>
<comment type="similarity">
    <text evidence="1 4">Belongs to the aldehyde dehydrogenase family.</text>
</comment>
<feature type="active site" evidence="3">
    <location>
        <position position="261"/>
    </location>
</feature>
<dbReference type="FunFam" id="3.40.309.10:FF:000004">
    <property type="entry name" value="Succinate-semialdehyde dehydrogenase I"/>
    <property type="match status" value="1"/>
</dbReference>
<sequence length="488" mass="51617">MSNETGDRLVPPDTPTDLFIGGQWRPAAGGRQMPVFDPATAQPFATVADGSDVDALAALDAAAAAQRDWARRAPRQRGEILRRSFEAMIARQDDLARLITAEMGKPLAESRAEVLYAAEFLRWFSEEAVRLDGRWSVAPEGGSRLVTMLQPVGPCYLILPWNVPLAMATRKIGPALAAGCTAVVKPAAQTPLSLNLLAVLMTAAGLPPGVLNIVATSDPAPVTDALMGDPRLRKMSFTGSTPVGRELARQAAGNLLRFSMELGGNAPFIVFEDADIGQAAREAMTAKLRNNGEACTAANRFLVHRSVAGDFAEALRTRFADLVVGPGLRPDVTLGPLINRQAVARIDALVRDAVAGGASLLYRGKVPDGDGHYYPPTILGDVPPDARIVTEEIFGPVAPIVSFDTEDEVLAIANRSAVGLASYVFTRDLDRALRVSEALEVGMVGLNRGILSNPAAPFGGVKASGYGREGGAEGIAEYVEVKYLALSA</sequence>
<feature type="domain" description="Aldehyde dehydrogenase" evidence="5">
    <location>
        <begin position="24"/>
        <end position="483"/>
    </location>
</feature>
<dbReference type="GO" id="GO:0009450">
    <property type="term" value="P:gamma-aminobutyric acid catabolic process"/>
    <property type="evidence" value="ECO:0007669"/>
    <property type="project" value="TreeGrafter"/>
</dbReference>
<dbReference type="Gene3D" id="3.40.605.10">
    <property type="entry name" value="Aldehyde Dehydrogenase, Chain A, domain 1"/>
    <property type="match status" value="1"/>
</dbReference>
<dbReference type="InterPro" id="IPR050740">
    <property type="entry name" value="Aldehyde_DH_Superfamily"/>
</dbReference>
<proteinExistence type="inferred from homology"/>
<dbReference type="OrthoDB" id="9772584at2"/>
<dbReference type="InterPro" id="IPR016160">
    <property type="entry name" value="Ald_DH_CS_CYS"/>
</dbReference>
<evidence type="ECO:0000313" key="6">
    <source>
        <dbReference type="EMBL" id="PWR21655.1"/>
    </source>
</evidence>
<keyword evidence="7" id="KW-1185">Reference proteome</keyword>
<dbReference type="EMBL" id="QGLF01000002">
    <property type="protein sequence ID" value="PWR21655.1"/>
    <property type="molecule type" value="Genomic_DNA"/>
</dbReference>
<dbReference type="PROSITE" id="PS00687">
    <property type="entry name" value="ALDEHYDE_DEHYDR_GLU"/>
    <property type="match status" value="1"/>
</dbReference>
<dbReference type="PROSITE" id="PS00070">
    <property type="entry name" value="ALDEHYDE_DEHYDR_CYS"/>
    <property type="match status" value="1"/>
</dbReference>
<dbReference type="InterPro" id="IPR016163">
    <property type="entry name" value="Ald_DH_C"/>
</dbReference>
<dbReference type="AlphaFoldDB" id="A0A317E968"/>
<comment type="caution">
    <text evidence="6">The sequence shown here is derived from an EMBL/GenBank/DDBJ whole genome shotgun (WGS) entry which is preliminary data.</text>
</comment>
<name>A0A317E968_9PROT</name>
<reference evidence="7" key="1">
    <citation type="submission" date="2018-05" db="EMBL/GenBank/DDBJ databases">
        <title>Zavarzinia sp. HR-AS.</title>
        <authorList>
            <person name="Lee Y."/>
            <person name="Jeon C.O."/>
        </authorList>
    </citation>
    <scope>NUCLEOTIDE SEQUENCE [LARGE SCALE GENOMIC DNA]</scope>
    <source>
        <strain evidence="7">DSM 1231</strain>
    </source>
</reference>
<dbReference type="RefSeq" id="WP_109920300.1">
    <property type="nucleotide sequence ID" value="NZ_QGLF01000002.1"/>
</dbReference>
<dbReference type="Proteomes" id="UP000246077">
    <property type="component" value="Unassembled WGS sequence"/>
</dbReference>
<evidence type="ECO:0000256" key="1">
    <source>
        <dbReference type="ARBA" id="ARBA00009986"/>
    </source>
</evidence>
<evidence type="ECO:0000313" key="7">
    <source>
        <dbReference type="Proteomes" id="UP000246077"/>
    </source>
</evidence>
<dbReference type="Gene3D" id="3.40.309.10">
    <property type="entry name" value="Aldehyde Dehydrogenase, Chain A, domain 2"/>
    <property type="match status" value="1"/>
</dbReference>
<dbReference type="InterPro" id="IPR015590">
    <property type="entry name" value="Aldehyde_DH_dom"/>
</dbReference>
<evidence type="ECO:0000256" key="2">
    <source>
        <dbReference type="ARBA" id="ARBA00023002"/>
    </source>
</evidence>
<protein>
    <submittedName>
        <fullName evidence="6">NAD-dependent succinate-semialdehyde dehydrogenase</fullName>
    </submittedName>
</protein>
<dbReference type="GO" id="GO:0004777">
    <property type="term" value="F:succinate-semialdehyde dehydrogenase (NAD+) activity"/>
    <property type="evidence" value="ECO:0007669"/>
    <property type="project" value="TreeGrafter"/>
</dbReference>
<accession>A0A317E968</accession>
<gene>
    <name evidence="6" type="ORF">DKG75_06545</name>
</gene>
<dbReference type="PANTHER" id="PTHR43353:SF5">
    <property type="entry name" value="SUCCINATE-SEMIALDEHYDE DEHYDROGENASE, MITOCHONDRIAL"/>
    <property type="match status" value="1"/>
</dbReference>
<dbReference type="InterPro" id="IPR016162">
    <property type="entry name" value="Ald_DH_N"/>
</dbReference>
<dbReference type="FunFam" id="3.40.605.10:FF:000007">
    <property type="entry name" value="NAD/NADP-dependent betaine aldehyde dehydrogenase"/>
    <property type="match status" value="1"/>
</dbReference>
<dbReference type="CDD" id="cd07103">
    <property type="entry name" value="ALDH_F5_SSADH_GabD"/>
    <property type="match status" value="1"/>
</dbReference>